<dbReference type="AlphaFoldDB" id="A0A317XTB0"/>
<feature type="region of interest" description="Disordered" evidence="3">
    <location>
        <begin position="300"/>
        <end position="344"/>
    </location>
</feature>
<feature type="region of interest" description="Disordered" evidence="3">
    <location>
        <begin position="1"/>
        <end position="89"/>
    </location>
</feature>
<feature type="domain" description="Zn(2)-C6 fungal-type" evidence="4">
    <location>
        <begin position="186"/>
        <end position="216"/>
    </location>
</feature>
<evidence type="ECO:0000256" key="2">
    <source>
        <dbReference type="ARBA" id="ARBA00023242"/>
    </source>
</evidence>
<dbReference type="GO" id="GO:0008270">
    <property type="term" value="F:zinc ion binding"/>
    <property type="evidence" value="ECO:0007669"/>
    <property type="project" value="InterPro"/>
</dbReference>
<accession>A0A317XTB0</accession>
<gene>
    <name evidence="5" type="ORF">BCV70DRAFT_75060</name>
</gene>
<evidence type="ECO:0000259" key="4">
    <source>
        <dbReference type="PROSITE" id="PS50048"/>
    </source>
</evidence>
<evidence type="ECO:0000256" key="1">
    <source>
        <dbReference type="ARBA" id="ARBA00022723"/>
    </source>
</evidence>
<dbReference type="GO" id="GO:0003677">
    <property type="term" value="F:DNA binding"/>
    <property type="evidence" value="ECO:0007669"/>
    <property type="project" value="InterPro"/>
</dbReference>
<evidence type="ECO:0000313" key="6">
    <source>
        <dbReference type="Proteomes" id="UP000246740"/>
    </source>
</evidence>
<dbReference type="PANTHER" id="PTHR47783">
    <property type="entry name" value="ZN(II)2CYS6 TRANSCRIPTION FACTOR (EUROFUNG)-RELATED"/>
    <property type="match status" value="1"/>
</dbReference>
<dbReference type="Pfam" id="PF00172">
    <property type="entry name" value="Zn_clus"/>
    <property type="match status" value="1"/>
</dbReference>
<feature type="region of interest" description="Disordered" evidence="3">
    <location>
        <begin position="384"/>
        <end position="409"/>
    </location>
</feature>
<dbReference type="PANTHER" id="PTHR47783:SF1">
    <property type="entry name" value="ZN(II)2CYS6 TRANSCRIPTION FACTOR (EUROFUNG)"/>
    <property type="match status" value="1"/>
</dbReference>
<dbReference type="CDD" id="cd12148">
    <property type="entry name" value="fungal_TF_MHR"/>
    <property type="match status" value="1"/>
</dbReference>
<feature type="region of interest" description="Disordered" evidence="3">
    <location>
        <begin position="224"/>
        <end position="264"/>
    </location>
</feature>
<dbReference type="InterPro" id="IPR007219">
    <property type="entry name" value="XnlR_reg_dom"/>
</dbReference>
<protein>
    <recommendedName>
        <fullName evidence="4">Zn(2)-C6 fungal-type domain-containing protein</fullName>
    </recommendedName>
</protein>
<sequence length="1108" mass="121710">MDRRPFQQPFRSHGGHHPVMDEAAAPARGLPPMVERRHPISPVRGPMLNSNDGRSDFQQNRLPPIQEPPSLYRSSIPRPYSGYGDSERYDPYRRGSSSVYAPAGMVSAGYAASRRSPGPVSAAAYPSLHVARHSDAYGYEAHPGFGPSRRPLPPSFDAPGYHTRPTTEADLVPVSTPVKRPRVSLACLACRNRKSRCDGVRPTCKTCAHMKIDCKWPEVDFRRAKTGDASRQRRKSSGGPSSEQRSPETPAAHAPPTSDSANSFYTRSELDRGSLPHVPRSASQSAPHFQTASAPGLYVSGLASSPSSSRLDSNRINSGGEERIRDGDALPRIRSPTHRFGGVTSAAQDLSDGLHRAPPLSHNASVAQDTHHMRARYVEQERWGDYRPSTSPPEQKLDHRHSAASSMPKRIDQRLSGVSLLATKCRARAAQLSVLARPPSDAYRRAVEAAMARESSLDDLGDVSDPGERLERAFASDWDALGRLTSASRRPFMDVASGILGIVEIREPSRSDQNERVSSAACRLHVFRMKRVTNDPLSKPDLRHCSIALDLSSADEQELRQRSSSFDTLTYPMPVDRLAFPLTAAVRRTLAALESVEAAASRDSNKIRSPSPLHSGGTKVDGALFTDRSEARPTSHVTELFFRAFVDEIGEQMPGLEIDVVLRRIRDEKISPLLANALCCIGASLYERAKLQPQIPDTLSSEAYLIRARALIGSALCTDDVETILALGVMCIRDILVGLMTSAAAIISSAMRMCMQLDLHRARSPRYSAPEGEFDESTVFWMVYCLDRVMALNTARPVTIKDQDIDLAFPPTMHKSEPCIFSALVRQLHYAGRFSDVACANERSSRDPDRELAQEQELAAIESDIVGHYESLPAALRLSNSNLRRAYELGQPLSFLQLHLTYFASLITRFLLGARPMTEVEYDSMRMAAREIGEICMLSEALDGKSMSESPLSSRALFLAGCVSLAEIELLSVQADEFGEARPGLSPPSNSARNVKLQLDAAQSNLTRLLDTLGRQAKYWPAARANLRHLREQMTDSESNPKILQATLLSVVNQVEAVQIIVRRPQVSSRPVSASSPAVAESFVAEGLVKVQRVTSLDKLSSVFPHLF</sequence>
<dbReference type="GO" id="GO:0006351">
    <property type="term" value="P:DNA-templated transcription"/>
    <property type="evidence" value="ECO:0007669"/>
    <property type="project" value="InterPro"/>
</dbReference>
<organism evidence="5 6">
    <name type="scientific">Testicularia cyperi</name>
    <dbReference type="NCBI Taxonomy" id="1882483"/>
    <lineage>
        <taxon>Eukaryota</taxon>
        <taxon>Fungi</taxon>
        <taxon>Dikarya</taxon>
        <taxon>Basidiomycota</taxon>
        <taxon>Ustilaginomycotina</taxon>
        <taxon>Ustilaginomycetes</taxon>
        <taxon>Ustilaginales</taxon>
        <taxon>Anthracoideaceae</taxon>
        <taxon>Testicularia</taxon>
    </lineage>
</organism>
<dbReference type="InterPro" id="IPR036864">
    <property type="entry name" value="Zn2-C6_fun-type_DNA-bd_sf"/>
</dbReference>
<dbReference type="CDD" id="cd00067">
    <property type="entry name" value="GAL4"/>
    <property type="match status" value="1"/>
</dbReference>
<dbReference type="SMART" id="SM00906">
    <property type="entry name" value="Fungal_trans"/>
    <property type="match status" value="1"/>
</dbReference>
<evidence type="ECO:0000256" key="3">
    <source>
        <dbReference type="SAM" id="MobiDB-lite"/>
    </source>
</evidence>
<dbReference type="GO" id="GO:0000981">
    <property type="term" value="F:DNA-binding transcription factor activity, RNA polymerase II-specific"/>
    <property type="evidence" value="ECO:0007669"/>
    <property type="project" value="InterPro"/>
</dbReference>
<dbReference type="PROSITE" id="PS50048">
    <property type="entry name" value="ZN2_CY6_FUNGAL_2"/>
    <property type="match status" value="1"/>
</dbReference>
<feature type="compositionally biased region" description="Low complexity" evidence="3">
    <location>
        <begin position="300"/>
        <end position="311"/>
    </location>
</feature>
<dbReference type="EMBL" id="KZ819190">
    <property type="protein sequence ID" value="PWZ01487.1"/>
    <property type="molecule type" value="Genomic_DNA"/>
</dbReference>
<dbReference type="SMART" id="SM00066">
    <property type="entry name" value="GAL4"/>
    <property type="match status" value="1"/>
</dbReference>
<reference evidence="5 6" key="1">
    <citation type="journal article" date="2018" name="Mol. Biol. Evol.">
        <title>Broad Genomic Sampling Reveals a Smut Pathogenic Ancestry of the Fungal Clade Ustilaginomycotina.</title>
        <authorList>
            <person name="Kijpornyongpan T."/>
            <person name="Mondo S.J."/>
            <person name="Barry K."/>
            <person name="Sandor L."/>
            <person name="Lee J."/>
            <person name="Lipzen A."/>
            <person name="Pangilinan J."/>
            <person name="LaButti K."/>
            <person name="Hainaut M."/>
            <person name="Henrissat B."/>
            <person name="Grigoriev I.V."/>
            <person name="Spatafora J.W."/>
            <person name="Aime M.C."/>
        </authorList>
    </citation>
    <scope>NUCLEOTIDE SEQUENCE [LARGE SCALE GENOMIC DNA]</scope>
    <source>
        <strain evidence="5 6">MCA 3645</strain>
    </source>
</reference>
<dbReference type="STRING" id="1882483.A0A317XTB0"/>
<keyword evidence="1" id="KW-0479">Metal-binding</keyword>
<dbReference type="Pfam" id="PF04082">
    <property type="entry name" value="Fungal_trans"/>
    <property type="match status" value="1"/>
</dbReference>
<dbReference type="PROSITE" id="PS00463">
    <property type="entry name" value="ZN2_CY6_FUNGAL_1"/>
    <property type="match status" value="1"/>
</dbReference>
<proteinExistence type="predicted"/>
<dbReference type="InterPro" id="IPR001138">
    <property type="entry name" value="Zn2Cys6_DnaBD"/>
</dbReference>
<dbReference type="Gene3D" id="4.10.240.10">
    <property type="entry name" value="Zn(2)-C6 fungal-type DNA-binding domain"/>
    <property type="match status" value="1"/>
</dbReference>
<feature type="region of interest" description="Disordered" evidence="3">
    <location>
        <begin position="601"/>
        <end position="620"/>
    </location>
</feature>
<keyword evidence="6" id="KW-1185">Reference proteome</keyword>
<feature type="compositionally biased region" description="Basic and acidic residues" evidence="3">
    <location>
        <begin position="320"/>
        <end position="331"/>
    </location>
</feature>
<dbReference type="Proteomes" id="UP000246740">
    <property type="component" value="Unassembled WGS sequence"/>
</dbReference>
<evidence type="ECO:0000313" key="5">
    <source>
        <dbReference type="EMBL" id="PWZ01487.1"/>
    </source>
</evidence>
<feature type="region of interest" description="Disordered" evidence="3">
    <location>
        <begin position="351"/>
        <end position="370"/>
    </location>
</feature>
<feature type="region of interest" description="Disordered" evidence="3">
    <location>
        <begin position="143"/>
        <end position="171"/>
    </location>
</feature>
<dbReference type="InParanoid" id="A0A317XTB0"/>
<dbReference type="OrthoDB" id="2428527at2759"/>
<dbReference type="SUPFAM" id="SSF57701">
    <property type="entry name" value="Zn2/Cys6 DNA-binding domain"/>
    <property type="match status" value="1"/>
</dbReference>
<feature type="compositionally biased region" description="Polar residues" evidence="3">
    <location>
        <begin position="48"/>
        <end position="61"/>
    </location>
</feature>
<name>A0A317XTB0_9BASI</name>
<keyword evidence="2" id="KW-0539">Nucleus</keyword>